<feature type="compositionally biased region" description="Polar residues" evidence="1">
    <location>
        <begin position="41"/>
        <end position="53"/>
    </location>
</feature>
<dbReference type="Proteomes" id="UP000789901">
    <property type="component" value="Unassembled WGS sequence"/>
</dbReference>
<keyword evidence="3" id="KW-1185">Reference proteome</keyword>
<feature type="non-terminal residue" evidence="2">
    <location>
        <position position="59"/>
    </location>
</feature>
<protein>
    <submittedName>
        <fullName evidence="2">24688_t:CDS:1</fullName>
    </submittedName>
</protein>
<name>A0ABN7WEA2_GIGMA</name>
<evidence type="ECO:0000313" key="2">
    <source>
        <dbReference type="EMBL" id="CAG8829373.1"/>
    </source>
</evidence>
<sequence length="59" mass="6447">MLVINNLSEEGSFYESAQVAINNKAGNRSRATSEIDEPKPASQSSLAMNYSQDKVNDLL</sequence>
<comment type="caution">
    <text evidence="2">The sequence shown here is derived from an EMBL/GenBank/DDBJ whole genome shotgun (WGS) entry which is preliminary data.</text>
</comment>
<organism evidence="2 3">
    <name type="scientific">Gigaspora margarita</name>
    <dbReference type="NCBI Taxonomy" id="4874"/>
    <lineage>
        <taxon>Eukaryota</taxon>
        <taxon>Fungi</taxon>
        <taxon>Fungi incertae sedis</taxon>
        <taxon>Mucoromycota</taxon>
        <taxon>Glomeromycotina</taxon>
        <taxon>Glomeromycetes</taxon>
        <taxon>Diversisporales</taxon>
        <taxon>Gigasporaceae</taxon>
        <taxon>Gigaspora</taxon>
    </lineage>
</organism>
<reference evidence="2 3" key="1">
    <citation type="submission" date="2021-06" db="EMBL/GenBank/DDBJ databases">
        <authorList>
            <person name="Kallberg Y."/>
            <person name="Tangrot J."/>
            <person name="Rosling A."/>
        </authorList>
    </citation>
    <scope>NUCLEOTIDE SEQUENCE [LARGE SCALE GENOMIC DNA]</scope>
    <source>
        <strain evidence="2 3">120-4 pot B 10/14</strain>
    </source>
</reference>
<accession>A0ABN7WEA2</accession>
<feature type="region of interest" description="Disordered" evidence="1">
    <location>
        <begin position="25"/>
        <end position="59"/>
    </location>
</feature>
<gene>
    <name evidence="2" type="ORF">GMARGA_LOCUS29969</name>
</gene>
<dbReference type="EMBL" id="CAJVQB010041306">
    <property type="protein sequence ID" value="CAG8829373.1"/>
    <property type="molecule type" value="Genomic_DNA"/>
</dbReference>
<evidence type="ECO:0000256" key="1">
    <source>
        <dbReference type="SAM" id="MobiDB-lite"/>
    </source>
</evidence>
<evidence type="ECO:0000313" key="3">
    <source>
        <dbReference type="Proteomes" id="UP000789901"/>
    </source>
</evidence>
<proteinExistence type="predicted"/>